<feature type="domain" description="RNA polymerase sigma-70 region 4" evidence="7">
    <location>
        <begin position="129"/>
        <end position="178"/>
    </location>
</feature>
<dbReference type="Pfam" id="PF04542">
    <property type="entry name" value="Sigma70_r2"/>
    <property type="match status" value="1"/>
</dbReference>
<evidence type="ECO:0000259" key="7">
    <source>
        <dbReference type="Pfam" id="PF04545"/>
    </source>
</evidence>
<dbReference type="AlphaFoldDB" id="A0A428Z0D8"/>
<sequence length="201" mass="22317">MLTERGKTMVLTALVHGATRGQAWAWTTLVERYRPLMSAICRNLGITGVDADDVAGTVWLRLVANMTTIRDPEALPGWIVTTTRRECLQTLRDRSRQVTQETEDMVDVSCPGPDSRLLVDERRDALREAIDGLSDRDQQLLSMLFADPPIPYAEISARLGMPIGAIGPTRQRCLARVRRSPGIAALLVNECHANRRQAEAV</sequence>
<dbReference type="NCBIfam" id="TIGR02937">
    <property type="entry name" value="sigma70-ECF"/>
    <property type="match status" value="1"/>
</dbReference>
<gene>
    <name evidence="8" type="ORF">DMH04_34550</name>
</gene>
<name>A0A428Z0D8_KIBAR</name>
<evidence type="ECO:0000256" key="4">
    <source>
        <dbReference type="ARBA" id="ARBA00023125"/>
    </source>
</evidence>
<evidence type="ECO:0000256" key="2">
    <source>
        <dbReference type="ARBA" id="ARBA00023015"/>
    </source>
</evidence>
<dbReference type="PANTHER" id="PTHR43133:SF8">
    <property type="entry name" value="RNA POLYMERASE SIGMA FACTOR HI_1459-RELATED"/>
    <property type="match status" value="1"/>
</dbReference>
<evidence type="ECO:0000259" key="6">
    <source>
        <dbReference type="Pfam" id="PF04542"/>
    </source>
</evidence>
<accession>A0A428Z0D8</accession>
<dbReference type="Pfam" id="PF04545">
    <property type="entry name" value="Sigma70_r4"/>
    <property type="match status" value="1"/>
</dbReference>
<keyword evidence="5" id="KW-0804">Transcription</keyword>
<dbReference type="InterPro" id="IPR007630">
    <property type="entry name" value="RNA_pol_sigma70_r4"/>
</dbReference>
<evidence type="ECO:0000256" key="5">
    <source>
        <dbReference type="ARBA" id="ARBA00023163"/>
    </source>
</evidence>
<keyword evidence="2" id="KW-0805">Transcription regulation</keyword>
<feature type="domain" description="RNA polymerase sigma-70 region 2" evidence="6">
    <location>
        <begin position="29"/>
        <end position="96"/>
    </location>
</feature>
<dbReference type="InterPro" id="IPR014284">
    <property type="entry name" value="RNA_pol_sigma-70_dom"/>
</dbReference>
<keyword evidence="4" id="KW-0238">DNA-binding</keyword>
<reference evidence="8 9" key="1">
    <citation type="submission" date="2018-05" db="EMBL/GenBank/DDBJ databases">
        <title>Evolution of GPA BGCs.</title>
        <authorList>
            <person name="Waglechner N."/>
            <person name="Wright G.D."/>
        </authorList>
    </citation>
    <scope>NUCLEOTIDE SEQUENCE [LARGE SCALE GENOMIC DNA]</scope>
    <source>
        <strain evidence="8 9">A82846</strain>
    </source>
</reference>
<dbReference type="GO" id="GO:0003677">
    <property type="term" value="F:DNA binding"/>
    <property type="evidence" value="ECO:0007669"/>
    <property type="project" value="UniProtKB-KW"/>
</dbReference>
<evidence type="ECO:0000313" key="9">
    <source>
        <dbReference type="Proteomes" id="UP000287547"/>
    </source>
</evidence>
<evidence type="ECO:0000256" key="1">
    <source>
        <dbReference type="ARBA" id="ARBA00010641"/>
    </source>
</evidence>
<dbReference type="InterPro" id="IPR036388">
    <property type="entry name" value="WH-like_DNA-bd_sf"/>
</dbReference>
<proteinExistence type="inferred from homology"/>
<dbReference type="PANTHER" id="PTHR43133">
    <property type="entry name" value="RNA POLYMERASE ECF-TYPE SIGMA FACTO"/>
    <property type="match status" value="1"/>
</dbReference>
<dbReference type="Proteomes" id="UP000287547">
    <property type="component" value="Unassembled WGS sequence"/>
</dbReference>
<dbReference type="SUPFAM" id="SSF88946">
    <property type="entry name" value="Sigma2 domain of RNA polymerase sigma factors"/>
    <property type="match status" value="1"/>
</dbReference>
<dbReference type="GO" id="GO:0006352">
    <property type="term" value="P:DNA-templated transcription initiation"/>
    <property type="evidence" value="ECO:0007669"/>
    <property type="project" value="InterPro"/>
</dbReference>
<evidence type="ECO:0000256" key="3">
    <source>
        <dbReference type="ARBA" id="ARBA00023082"/>
    </source>
</evidence>
<dbReference type="Gene3D" id="1.10.1740.10">
    <property type="match status" value="1"/>
</dbReference>
<evidence type="ECO:0000313" key="8">
    <source>
        <dbReference type="EMBL" id="RSM77638.1"/>
    </source>
</evidence>
<dbReference type="InterPro" id="IPR013324">
    <property type="entry name" value="RNA_pol_sigma_r3/r4-like"/>
</dbReference>
<protein>
    <submittedName>
        <fullName evidence="8">Sigma-70 family RNA polymerase sigma factor</fullName>
    </submittedName>
</protein>
<dbReference type="GO" id="GO:0016987">
    <property type="term" value="F:sigma factor activity"/>
    <property type="evidence" value="ECO:0007669"/>
    <property type="project" value="UniProtKB-KW"/>
</dbReference>
<comment type="caution">
    <text evidence="8">The sequence shown here is derived from an EMBL/GenBank/DDBJ whole genome shotgun (WGS) entry which is preliminary data.</text>
</comment>
<dbReference type="SUPFAM" id="SSF88659">
    <property type="entry name" value="Sigma3 and sigma4 domains of RNA polymerase sigma factors"/>
    <property type="match status" value="1"/>
</dbReference>
<keyword evidence="3" id="KW-0731">Sigma factor</keyword>
<comment type="similarity">
    <text evidence="1">Belongs to the sigma-70 factor family. ECF subfamily.</text>
</comment>
<dbReference type="InterPro" id="IPR007627">
    <property type="entry name" value="RNA_pol_sigma70_r2"/>
</dbReference>
<dbReference type="InterPro" id="IPR039425">
    <property type="entry name" value="RNA_pol_sigma-70-like"/>
</dbReference>
<dbReference type="EMBL" id="QHKI01000040">
    <property type="protein sequence ID" value="RSM77638.1"/>
    <property type="molecule type" value="Genomic_DNA"/>
</dbReference>
<dbReference type="Gene3D" id="1.10.10.10">
    <property type="entry name" value="Winged helix-like DNA-binding domain superfamily/Winged helix DNA-binding domain"/>
    <property type="match status" value="1"/>
</dbReference>
<dbReference type="InterPro" id="IPR013325">
    <property type="entry name" value="RNA_pol_sigma_r2"/>
</dbReference>
<organism evidence="8 9">
    <name type="scientific">Kibdelosporangium aridum</name>
    <dbReference type="NCBI Taxonomy" id="2030"/>
    <lineage>
        <taxon>Bacteria</taxon>
        <taxon>Bacillati</taxon>
        <taxon>Actinomycetota</taxon>
        <taxon>Actinomycetes</taxon>
        <taxon>Pseudonocardiales</taxon>
        <taxon>Pseudonocardiaceae</taxon>
        <taxon>Kibdelosporangium</taxon>
    </lineage>
</organism>